<dbReference type="InterPro" id="IPR030677">
    <property type="entry name" value="Nnr"/>
</dbReference>
<dbReference type="PIRSF" id="PIRSF017184">
    <property type="entry name" value="Nnr"/>
    <property type="match status" value="1"/>
</dbReference>
<evidence type="ECO:0000256" key="4">
    <source>
        <dbReference type="ARBA" id="ARBA00009524"/>
    </source>
</evidence>
<comment type="similarity">
    <text evidence="3 18">In the N-terminal section; belongs to the NnrE/AIBP family.</text>
</comment>
<dbReference type="InterPro" id="IPR000631">
    <property type="entry name" value="CARKD"/>
</dbReference>
<dbReference type="Pfam" id="PF03853">
    <property type="entry name" value="YjeF_N"/>
    <property type="match status" value="1"/>
</dbReference>
<dbReference type="Pfam" id="PF01256">
    <property type="entry name" value="Carb_kinase"/>
    <property type="match status" value="1"/>
</dbReference>
<keyword evidence="13" id="KW-0511">Multifunctional enzyme</keyword>
<feature type="binding site" evidence="17">
    <location>
        <begin position="338"/>
        <end position="342"/>
    </location>
    <ligand>
        <name>AMP</name>
        <dbReference type="ChEBI" id="CHEBI:456215"/>
    </ligand>
</feature>
<dbReference type="NCBIfam" id="TIGR00196">
    <property type="entry name" value="yjeF_cterm"/>
    <property type="match status" value="1"/>
</dbReference>
<dbReference type="InterPro" id="IPR036652">
    <property type="entry name" value="YjeF_N_dom_sf"/>
</dbReference>
<evidence type="ECO:0000256" key="12">
    <source>
        <dbReference type="ARBA" id="ARBA00023239"/>
    </source>
</evidence>
<dbReference type="Gene3D" id="3.40.1190.20">
    <property type="match status" value="1"/>
</dbReference>
<evidence type="ECO:0000256" key="16">
    <source>
        <dbReference type="ARBA" id="ARBA00049209"/>
    </source>
</evidence>
<dbReference type="InterPro" id="IPR004443">
    <property type="entry name" value="YjeF_N_dom"/>
</dbReference>
<keyword evidence="11 18" id="KW-0413">Isomerase</keyword>
<comment type="catalytic activity">
    <reaction evidence="2 18">
        <text>(6R)-NADPHX = (6S)-NADPHX</text>
        <dbReference type="Rhea" id="RHEA:32227"/>
        <dbReference type="ChEBI" id="CHEBI:64076"/>
        <dbReference type="ChEBI" id="CHEBI:64077"/>
        <dbReference type="EC" id="5.1.99.6"/>
    </reaction>
</comment>
<comment type="subunit">
    <text evidence="17">Homotetramer.</text>
</comment>
<comment type="cofactor">
    <cofactor evidence="18">
        <name>K(+)</name>
        <dbReference type="ChEBI" id="CHEBI:29103"/>
    </cofactor>
    <text evidence="18">Binds 1 potassium ion per subunit.</text>
</comment>
<keyword evidence="6 17" id="KW-0547">Nucleotide-binding</keyword>
<gene>
    <name evidence="17" type="primary">nnrD</name>
    <name evidence="21" type="ORF">NBRC116585_06290</name>
</gene>
<comment type="similarity">
    <text evidence="17">Belongs to the NnrD/CARKD family.</text>
</comment>
<dbReference type="Proteomes" id="UP001481413">
    <property type="component" value="Unassembled WGS sequence"/>
</dbReference>
<evidence type="ECO:0000256" key="6">
    <source>
        <dbReference type="ARBA" id="ARBA00022741"/>
    </source>
</evidence>
<feature type="binding site" evidence="17">
    <location>
        <position position="368"/>
    </location>
    <ligand>
        <name>(6S)-NADPHX</name>
        <dbReference type="ChEBI" id="CHEBI:64076"/>
    </ligand>
</feature>
<dbReference type="InterPro" id="IPR017953">
    <property type="entry name" value="Carbohydrate_kinase_pred_CS"/>
</dbReference>
<feature type="binding site" evidence="17">
    <location>
        <position position="301"/>
    </location>
    <ligand>
        <name>(6S)-NADPHX</name>
        <dbReference type="ChEBI" id="CHEBI:64076"/>
    </ligand>
</feature>
<organism evidence="21 22">
    <name type="scientific">Thalassolituus maritimus</name>
    <dbReference type="NCBI Taxonomy" id="484498"/>
    <lineage>
        <taxon>Bacteria</taxon>
        <taxon>Pseudomonadati</taxon>
        <taxon>Pseudomonadota</taxon>
        <taxon>Gammaproteobacteria</taxon>
        <taxon>Oceanospirillales</taxon>
        <taxon>Oceanospirillaceae</taxon>
        <taxon>Thalassolituus</taxon>
    </lineage>
</organism>
<evidence type="ECO:0000259" key="20">
    <source>
        <dbReference type="PROSITE" id="PS51385"/>
    </source>
</evidence>
<dbReference type="PANTHER" id="PTHR12592:SF0">
    <property type="entry name" value="ATP-DEPENDENT (S)-NAD(P)H-HYDRATE DEHYDRATASE"/>
    <property type="match status" value="1"/>
</dbReference>
<dbReference type="EMBL" id="BAABWH010000001">
    <property type="protein sequence ID" value="GAA6144512.1"/>
    <property type="molecule type" value="Genomic_DNA"/>
</dbReference>
<protein>
    <recommendedName>
        <fullName evidence="17">ADP-dependent (S)-NAD(P)H-hydrate dehydratase</fullName>
        <ecNumber evidence="17">4.2.1.136</ecNumber>
    </recommendedName>
    <alternativeName>
        <fullName evidence="17">ADP-dependent NAD(P)HX dehydratase</fullName>
    </alternativeName>
</protein>
<evidence type="ECO:0000256" key="7">
    <source>
        <dbReference type="ARBA" id="ARBA00022840"/>
    </source>
</evidence>
<dbReference type="EC" id="4.2.1.136" evidence="17"/>
<evidence type="ECO:0000313" key="21">
    <source>
        <dbReference type="EMBL" id="GAA6144512.1"/>
    </source>
</evidence>
<evidence type="ECO:0000256" key="5">
    <source>
        <dbReference type="ARBA" id="ARBA00022723"/>
    </source>
</evidence>
<accession>A0ABP9ZWJ5</accession>
<dbReference type="SUPFAM" id="SSF64153">
    <property type="entry name" value="YjeF N-terminal domain-like"/>
    <property type="match status" value="1"/>
</dbReference>
<evidence type="ECO:0000256" key="8">
    <source>
        <dbReference type="ARBA" id="ARBA00022857"/>
    </source>
</evidence>
<dbReference type="CDD" id="cd01171">
    <property type="entry name" value="YXKO-related"/>
    <property type="match status" value="1"/>
</dbReference>
<evidence type="ECO:0000256" key="2">
    <source>
        <dbReference type="ARBA" id="ARBA00000909"/>
    </source>
</evidence>
<feature type="binding site" evidence="17">
    <location>
        <position position="251"/>
    </location>
    <ligand>
        <name>(6S)-NADPHX</name>
        <dbReference type="ChEBI" id="CHEBI:64076"/>
    </ligand>
</feature>
<keyword evidence="8 17" id="KW-0521">NADP</keyword>
<evidence type="ECO:0000256" key="10">
    <source>
        <dbReference type="ARBA" id="ARBA00023027"/>
    </source>
</evidence>
<dbReference type="Gene3D" id="3.40.50.10260">
    <property type="entry name" value="YjeF N-terminal domain"/>
    <property type="match status" value="1"/>
</dbReference>
<dbReference type="PROSITE" id="PS01050">
    <property type="entry name" value="YJEF_C_2"/>
    <property type="match status" value="1"/>
</dbReference>
<feature type="domain" description="YjeF C-terminal" evidence="19">
    <location>
        <begin position="155"/>
        <end position="425"/>
    </location>
</feature>
<comment type="function">
    <text evidence="17">Catalyzes the dehydration of the S-form of NAD(P)HX at the expense of ADP, which is converted to AMP. Together with NAD(P)HX epimerase, which catalyzes the epimerization of the S- and R-forms, the enzyme allows the repair of both epimers of NAD(P)HX, a damaged form of NAD(P)H that is a result of enzymatic or heat-dependent hydration.</text>
</comment>
<evidence type="ECO:0000256" key="17">
    <source>
        <dbReference type="HAMAP-Rule" id="MF_01965"/>
    </source>
</evidence>
<keyword evidence="9 18" id="KW-0630">Potassium</keyword>
<keyword evidence="7 17" id="KW-0067">ATP-binding</keyword>
<comment type="similarity">
    <text evidence="4 18">In the C-terminal section; belongs to the NnrD/CARKD family.</text>
</comment>
<feature type="binding site" evidence="17">
    <location>
        <position position="367"/>
    </location>
    <ligand>
        <name>AMP</name>
        <dbReference type="ChEBI" id="CHEBI:456215"/>
    </ligand>
</feature>
<keyword evidence="12 17" id="KW-0456">Lyase</keyword>
<dbReference type="HAMAP" id="MF_01965">
    <property type="entry name" value="NADHX_dehydratase"/>
    <property type="match status" value="1"/>
</dbReference>
<evidence type="ECO:0000256" key="1">
    <source>
        <dbReference type="ARBA" id="ARBA00000013"/>
    </source>
</evidence>
<keyword evidence="10 17" id="KW-0520">NAD</keyword>
<name>A0ABP9ZWJ5_9GAMM</name>
<dbReference type="PROSITE" id="PS51385">
    <property type="entry name" value="YJEF_N"/>
    <property type="match status" value="1"/>
</dbReference>
<evidence type="ECO:0000256" key="14">
    <source>
        <dbReference type="ARBA" id="ARBA00025153"/>
    </source>
</evidence>
<evidence type="ECO:0000256" key="13">
    <source>
        <dbReference type="ARBA" id="ARBA00023268"/>
    </source>
</evidence>
<comment type="catalytic activity">
    <reaction evidence="1 18">
        <text>(6R)-NADHX = (6S)-NADHX</text>
        <dbReference type="Rhea" id="RHEA:32215"/>
        <dbReference type="ChEBI" id="CHEBI:64074"/>
        <dbReference type="ChEBI" id="CHEBI:64075"/>
        <dbReference type="EC" id="5.1.99.6"/>
    </reaction>
</comment>
<evidence type="ECO:0000256" key="3">
    <source>
        <dbReference type="ARBA" id="ARBA00006001"/>
    </source>
</evidence>
<comment type="function">
    <text evidence="14 18">Bifunctional enzyme that catalyzes the epimerization of the S- and R-forms of NAD(P)HX and the dehydration of the S-form of NAD(P)HX at the expense of ADP, which is converted to AMP. This allows the repair of both epimers of NAD(P)HX, a damaged form of NAD(P)H that is a result of enzymatic or heat-dependent hydration.</text>
</comment>
<evidence type="ECO:0000256" key="15">
    <source>
        <dbReference type="ARBA" id="ARBA00048238"/>
    </source>
</evidence>
<dbReference type="PANTHER" id="PTHR12592">
    <property type="entry name" value="ATP-DEPENDENT (S)-NAD(P)H-HYDRATE DEHYDRATASE FAMILY MEMBER"/>
    <property type="match status" value="1"/>
</dbReference>
<feature type="binding site" evidence="17">
    <location>
        <position position="190"/>
    </location>
    <ligand>
        <name>(6S)-NADPHX</name>
        <dbReference type="ChEBI" id="CHEBI:64076"/>
    </ligand>
</feature>
<comment type="catalytic activity">
    <reaction evidence="15 17 18">
        <text>(6S)-NADHX + ADP = AMP + phosphate + NADH + H(+)</text>
        <dbReference type="Rhea" id="RHEA:32223"/>
        <dbReference type="ChEBI" id="CHEBI:15378"/>
        <dbReference type="ChEBI" id="CHEBI:43474"/>
        <dbReference type="ChEBI" id="CHEBI:57945"/>
        <dbReference type="ChEBI" id="CHEBI:64074"/>
        <dbReference type="ChEBI" id="CHEBI:456215"/>
        <dbReference type="ChEBI" id="CHEBI:456216"/>
        <dbReference type="EC" id="4.2.1.136"/>
    </reaction>
</comment>
<reference evidence="21 22" key="1">
    <citation type="submission" date="2024-04" db="EMBL/GenBank/DDBJ databases">
        <title>Draft genome sequence of Thalassolituus maritimus NBRC 116585.</title>
        <authorList>
            <person name="Miyakawa T."/>
            <person name="Kusuya Y."/>
            <person name="Miura T."/>
        </authorList>
    </citation>
    <scope>NUCLEOTIDE SEQUENCE [LARGE SCALE GENOMIC DNA]</scope>
    <source>
        <strain evidence="21 22">5NW40-0001</strain>
    </source>
</reference>
<comment type="caution">
    <text evidence="21">The sequence shown here is derived from an EMBL/GenBank/DDBJ whole genome shotgun (WGS) entry which is preliminary data.</text>
</comment>
<evidence type="ECO:0000256" key="9">
    <source>
        <dbReference type="ARBA" id="ARBA00022958"/>
    </source>
</evidence>
<feature type="domain" description="YjeF N-terminal" evidence="20">
    <location>
        <begin position="1"/>
        <end position="142"/>
    </location>
</feature>
<evidence type="ECO:0000256" key="18">
    <source>
        <dbReference type="PIRNR" id="PIRNR017184"/>
    </source>
</evidence>
<proteinExistence type="inferred from homology"/>
<dbReference type="InterPro" id="IPR029056">
    <property type="entry name" value="Ribokinase-like"/>
</dbReference>
<sequence>MITLGEVDSHRAALSLSESQARTRARTEAEAAGVVATIFDSNLPDDADLIVDALLGTGLNAVVQGTFADAIWAMNQHTAPVFSVDIPSGLNASTGQIMGSAVNAESTLTFIGLKPGLITCDGPDVCGELYFDKLALSKVERDAVPAQAQRVSYYLLTQDAPLLMPRTRNSHKGHNGHALLLGGDAGLGGAISMAADACCRVGAGLTSCATRPENVSVVLARRPECMAAGVNSGLEVQPLLERATVLACGPGLGRTSWAELLLQQVIQSDLPVVLDADALNIIASPGSQTEFSERDVVLTPHPGEAARLLDSTIADVQSDRLAAATAIAETYHAVVILKGHGSVIAGPDGRLAICTDGNPGMGTGGMGDVLTGVVAGLLAQGLSPWEAAVRGACLHSAAADMAADSDGVRGLLATDLLPYIRQLVN</sequence>
<comment type="catalytic activity">
    <reaction evidence="16 17 18">
        <text>(6S)-NADPHX + ADP = AMP + phosphate + NADPH + H(+)</text>
        <dbReference type="Rhea" id="RHEA:32235"/>
        <dbReference type="ChEBI" id="CHEBI:15378"/>
        <dbReference type="ChEBI" id="CHEBI:43474"/>
        <dbReference type="ChEBI" id="CHEBI:57783"/>
        <dbReference type="ChEBI" id="CHEBI:64076"/>
        <dbReference type="ChEBI" id="CHEBI:456215"/>
        <dbReference type="ChEBI" id="CHEBI:456216"/>
        <dbReference type="EC" id="4.2.1.136"/>
    </reaction>
</comment>
<keyword evidence="22" id="KW-1185">Reference proteome</keyword>
<evidence type="ECO:0000259" key="19">
    <source>
        <dbReference type="PROSITE" id="PS51383"/>
    </source>
</evidence>
<evidence type="ECO:0000256" key="11">
    <source>
        <dbReference type="ARBA" id="ARBA00023235"/>
    </source>
</evidence>
<comment type="cofactor">
    <cofactor evidence="17">
        <name>Mg(2+)</name>
        <dbReference type="ChEBI" id="CHEBI:18420"/>
    </cofactor>
</comment>
<evidence type="ECO:0000313" key="22">
    <source>
        <dbReference type="Proteomes" id="UP001481413"/>
    </source>
</evidence>
<dbReference type="SUPFAM" id="SSF53613">
    <property type="entry name" value="Ribokinase-like"/>
    <property type="match status" value="1"/>
</dbReference>
<dbReference type="PROSITE" id="PS51383">
    <property type="entry name" value="YJEF_C_3"/>
    <property type="match status" value="1"/>
</dbReference>
<keyword evidence="5 18" id="KW-0479">Metal-binding</keyword>